<feature type="compositionally biased region" description="Polar residues" evidence="1">
    <location>
        <begin position="28"/>
        <end position="45"/>
    </location>
</feature>
<feature type="region of interest" description="Disordered" evidence="1">
    <location>
        <begin position="1"/>
        <end position="381"/>
    </location>
</feature>
<feature type="compositionally biased region" description="Polar residues" evidence="1">
    <location>
        <begin position="56"/>
        <end position="66"/>
    </location>
</feature>
<protein>
    <submittedName>
        <fullName evidence="2">Uncharacterized protein</fullName>
    </submittedName>
</protein>
<feature type="compositionally biased region" description="Basic and acidic residues" evidence="1">
    <location>
        <begin position="227"/>
        <end position="240"/>
    </location>
</feature>
<feature type="compositionally biased region" description="Polar residues" evidence="1">
    <location>
        <begin position="265"/>
        <end position="284"/>
    </location>
</feature>
<feature type="compositionally biased region" description="Low complexity" evidence="1">
    <location>
        <begin position="67"/>
        <end position="80"/>
    </location>
</feature>
<organism evidence="2 3">
    <name type="scientific">Lepraria finkii</name>
    <dbReference type="NCBI Taxonomy" id="1340010"/>
    <lineage>
        <taxon>Eukaryota</taxon>
        <taxon>Fungi</taxon>
        <taxon>Dikarya</taxon>
        <taxon>Ascomycota</taxon>
        <taxon>Pezizomycotina</taxon>
        <taxon>Lecanoromycetes</taxon>
        <taxon>OSLEUM clade</taxon>
        <taxon>Lecanoromycetidae</taxon>
        <taxon>Lecanorales</taxon>
        <taxon>Lecanorineae</taxon>
        <taxon>Stereocaulaceae</taxon>
        <taxon>Lepraria</taxon>
    </lineage>
</organism>
<feature type="compositionally biased region" description="Polar residues" evidence="1">
    <location>
        <begin position="300"/>
        <end position="314"/>
    </location>
</feature>
<feature type="compositionally biased region" description="Low complexity" evidence="1">
    <location>
        <begin position="127"/>
        <end position="149"/>
    </location>
</feature>
<accession>A0ABR4BEK0</accession>
<name>A0ABR4BEK0_9LECA</name>
<dbReference type="Proteomes" id="UP001590951">
    <property type="component" value="Unassembled WGS sequence"/>
</dbReference>
<keyword evidence="3" id="KW-1185">Reference proteome</keyword>
<reference evidence="2 3" key="1">
    <citation type="submission" date="2024-09" db="EMBL/GenBank/DDBJ databases">
        <title>Rethinking Asexuality: The Enigmatic Case of Functional Sexual Genes in Lepraria (Stereocaulaceae).</title>
        <authorList>
            <person name="Doellman M."/>
            <person name="Sun Y."/>
            <person name="Barcenas-Pena A."/>
            <person name="Lumbsch H.T."/>
            <person name="Grewe F."/>
        </authorList>
    </citation>
    <scope>NUCLEOTIDE SEQUENCE [LARGE SCALE GENOMIC DNA]</scope>
    <source>
        <strain evidence="2 3">Grewe 0041</strain>
    </source>
</reference>
<feature type="compositionally biased region" description="Polar residues" evidence="1">
    <location>
        <begin position="89"/>
        <end position="98"/>
    </location>
</feature>
<gene>
    <name evidence="2" type="ORF">ABVK25_003798</name>
</gene>
<dbReference type="EMBL" id="JBHFEH010000009">
    <property type="protein sequence ID" value="KAL2056155.1"/>
    <property type="molecule type" value="Genomic_DNA"/>
</dbReference>
<feature type="compositionally biased region" description="Pro residues" evidence="1">
    <location>
        <begin position="351"/>
        <end position="361"/>
    </location>
</feature>
<comment type="caution">
    <text evidence="2">The sequence shown here is derived from an EMBL/GenBank/DDBJ whole genome shotgun (WGS) entry which is preliminary data.</text>
</comment>
<feature type="region of interest" description="Disordered" evidence="1">
    <location>
        <begin position="413"/>
        <end position="454"/>
    </location>
</feature>
<feature type="compositionally biased region" description="Low complexity" evidence="1">
    <location>
        <begin position="339"/>
        <end position="350"/>
    </location>
</feature>
<evidence type="ECO:0000313" key="3">
    <source>
        <dbReference type="Proteomes" id="UP001590951"/>
    </source>
</evidence>
<evidence type="ECO:0000256" key="1">
    <source>
        <dbReference type="SAM" id="MobiDB-lite"/>
    </source>
</evidence>
<proteinExistence type="predicted"/>
<evidence type="ECO:0000313" key="2">
    <source>
        <dbReference type="EMBL" id="KAL2056155.1"/>
    </source>
</evidence>
<feature type="compositionally biased region" description="Low complexity" evidence="1">
    <location>
        <begin position="362"/>
        <end position="374"/>
    </location>
</feature>
<feature type="compositionally biased region" description="Basic and acidic residues" evidence="1">
    <location>
        <begin position="430"/>
        <end position="454"/>
    </location>
</feature>
<sequence>MDDDDDDDMASPPLEDSMPREHSLPPHLQNTSSYMRQAPSASPPIQNGVPYHQRQHTPQPQMTSRPGSRNSGVSNVRRSSTNLGPGPSHLQQVSQAPQDANGYSYMRTPPMNYPATQGMPVAPHHAQQTQQPQYYNQRQQPPAHPQVQQAYLQEQRRQSLPPAFPQHERQQQHMPSPPQPEREQQSQDDQSNRLQKPSAAKSRSIFTPIDDSRSLLAQHWGIGKSSNDVKPETKREKDTQAEAPQASKPTPPPSRSQRETPAPKRTNSSDFLPPSRTDTGQSNAKRPRLKVQIPEEQSDADSATAESSPRQSGATPRKASTEASHSSGTAVVLPPPSPSASAILSAGASGPPNPFARPHPPSQQNSQSYSSNNNIDTPMSALPSRFVADGLLPSPSSFYPEWGFGRAGGDSNMLPSPLTFQTPVMGGASFRDEDGDRKRKSPEADSQEAKRVKT</sequence>